<dbReference type="EMBL" id="AP014968">
    <property type="protein sequence ID" value="BAT16556.1"/>
    <property type="molecule type" value="Genomic_DNA"/>
</dbReference>
<feature type="non-terminal residue" evidence="1">
    <location>
        <position position="1"/>
    </location>
</feature>
<organism evidence="1 2">
    <name type="scientific">Oryza sativa subsp. japonica</name>
    <name type="common">Rice</name>
    <dbReference type="NCBI Taxonomy" id="39947"/>
    <lineage>
        <taxon>Eukaryota</taxon>
        <taxon>Viridiplantae</taxon>
        <taxon>Streptophyta</taxon>
        <taxon>Embryophyta</taxon>
        <taxon>Tracheophyta</taxon>
        <taxon>Spermatophyta</taxon>
        <taxon>Magnoliopsida</taxon>
        <taxon>Liliopsida</taxon>
        <taxon>Poales</taxon>
        <taxon>Poaceae</taxon>
        <taxon>BOP clade</taxon>
        <taxon>Oryzoideae</taxon>
        <taxon>Oryzeae</taxon>
        <taxon>Oryzinae</taxon>
        <taxon>Oryza</taxon>
        <taxon>Oryza sativa</taxon>
    </lineage>
</organism>
<reference evidence="1 2" key="3">
    <citation type="journal article" date="2013" name="Rice">
        <title>Improvement of the Oryza sativa Nipponbare reference genome using next generation sequence and optical map data.</title>
        <authorList>
            <person name="Kawahara Y."/>
            <person name="de la Bastide M."/>
            <person name="Hamilton J.P."/>
            <person name="Kanamori H."/>
            <person name="McCombie W.R."/>
            <person name="Ouyang S."/>
            <person name="Schwartz D.C."/>
            <person name="Tanaka T."/>
            <person name="Wu J."/>
            <person name="Zhou S."/>
            <person name="Childs K.L."/>
            <person name="Davidson R.M."/>
            <person name="Lin H."/>
            <person name="Quesada-Ocampo L."/>
            <person name="Vaillancourt B."/>
            <person name="Sakai H."/>
            <person name="Lee S.S."/>
            <person name="Kim J."/>
            <person name="Numa H."/>
            <person name="Itoh T."/>
            <person name="Buell C.R."/>
            <person name="Matsumoto T."/>
        </authorList>
    </citation>
    <scope>NUCLEOTIDE SEQUENCE [LARGE SCALE GENOMIC DNA]</scope>
    <source>
        <strain evidence="2">cv. Nipponbare</strain>
    </source>
</reference>
<keyword evidence="2" id="KW-1185">Reference proteome</keyword>
<sequence>IVAKSLIIQDILWILFNVSWHNSSTNRFYHHGKKCVFGSQGILAFYGFPIPTISKEASENHPSSIPKGVLFVLKTLPVRFHMIYHQY</sequence>
<dbReference type="Gramene" id="Os12t0255200-02">
    <property type="protein sequence ID" value="Os12t0255200-02"/>
    <property type="gene ID" value="Os12g0255200"/>
</dbReference>
<protein>
    <submittedName>
        <fullName evidence="1">Os12g0255200 protein</fullName>
    </submittedName>
</protein>
<dbReference type="AlphaFoldDB" id="A0A0P0Y8U0"/>
<gene>
    <name evidence="1" type="ordered locus">Os12g0255200</name>
    <name evidence="1" type="ORF">OSNPB_120255200</name>
</gene>
<reference evidence="2" key="1">
    <citation type="journal article" date="2005" name="Nature">
        <title>The map-based sequence of the rice genome.</title>
        <authorList>
            <consortium name="International rice genome sequencing project (IRGSP)"/>
            <person name="Matsumoto T."/>
            <person name="Wu J."/>
            <person name="Kanamori H."/>
            <person name="Katayose Y."/>
            <person name="Fujisawa M."/>
            <person name="Namiki N."/>
            <person name="Mizuno H."/>
            <person name="Yamamoto K."/>
            <person name="Antonio B.A."/>
            <person name="Baba T."/>
            <person name="Sakata K."/>
            <person name="Nagamura Y."/>
            <person name="Aoki H."/>
            <person name="Arikawa K."/>
            <person name="Arita K."/>
            <person name="Bito T."/>
            <person name="Chiden Y."/>
            <person name="Fujitsuka N."/>
            <person name="Fukunaka R."/>
            <person name="Hamada M."/>
            <person name="Harada C."/>
            <person name="Hayashi A."/>
            <person name="Hijishita S."/>
            <person name="Honda M."/>
            <person name="Hosokawa S."/>
            <person name="Ichikawa Y."/>
            <person name="Idonuma A."/>
            <person name="Iijima M."/>
            <person name="Ikeda M."/>
            <person name="Ikeno M."/>
            <person name="Ito K."/>
            <person name="Ito S."/>
            <person name="Ito T."/>
            <person name="Ito Y."/>
            <person name="Ito Y."/>
            <person name="Iwabuchi A."/>
            <person name="Kamiya K."/>
            <person name="Karasawa W."/>
            <person name="Kurita K."/>
            <person name="Katagiri S."/>
            <person name="Kikuta A."/>
            <person name="Kobayashi H."/>
            <person name="Kobayashi N."/>
            <person name="Machita K."/>
            <person name="Maehara T."/>
            <person name="Masukawa M."/>
            <person name="Mizubayashi T."/>
            <person name="Mukai Y."/>
            <person name="Nagasaki H."/>
            <person name="Nagata Y."/>
            <person name="Naito S."/>
            <person name="Nakashima M."/>
            <person name="Nakama Y."/>
            <person name="Nakamichi Y."/>
            <person name="Nakamura M."/>
            <person name="Meguro A."/>
            <person name="Negishi M."/>
            <person name="Ohta I."/>
            <person name="Ohta T."/>
            <person name="Okamoto M."/>
            <person name="Ono N."/>
            <person name="Saji S."/>
            <person name="Sakaguchi M."/>
            <person name="Sakai K."/>
            <person name="Shibata M."/>
            <person name="Shimokawa T."/>
            <person name="Song J."/>
            <person name="Takazaki Y."/>
            <person name="Terasawa K."/>
            <person name="Tsugane M."/>
            <person name="Tsuji K."/>
            <person name="Ueda S."/>
            <person name="Waki K."/>
            <person name="Yamagata H."/>
            <person name="Yamamoto M."/>
            <person name="Yamamoto S."/>
            <person name="Yamane H."/>
            <person name="Yoshiki S."/>
            <person name="Yoshihara R."/>
            <person name="Yukawa K."/>
            <person name="Zhong H."/>
            <person name="Yano M."/>
            <person name="Yuan Q."/>
            <person name="Ouyang S."/>
            <person name="Liu J."/>
            <person name="Jones K.M."/>
            <person name="Gansberger K."/>
            <person name="Moffat K."/>
            <person name="Hill J."/>
            <person name="Bera J."/>
            <person name="Fadrosh D."/>
            <person name="Jin S."/>
            <person name="Johri S."/>
            <person name="Kim M."/>
            <person name="Overton L."/>
            <person name="Reardon M."/>
            <person name="Tsitrin T."/>
            <person name="Vuong H."/>
            <person name="Weaver B."/>
            <person name="Ciecko A."/>
            <person name="Tallon L."/>
            <person name="Jackson J."/>
            <person name="Pai G."/>
            <person name="Aken S.V."/>
            <person name="Utterback T."/>
            <person name="Reidmuller S."/>
            <person name="Feldblyum T."/>
            <person name="Hsiao J."/>
            <person name="Zismann V."/>
            <person name="Iobst S."/>
            <person name="de Vazeille A.R."/>
            <person name="Buell C.R."/>
            <person name="Ying K."/>
            <person name="Li Y."/>
            <person name="Lu T."/>
            <person name="Huang Y."/>
            <person name="Zhao Q."/>
            <person name="Feng Q."/>
            <person name="Zhang L."/>
            <person name="Zhu J."/>
            <person name="Weng Q."/>
            <person name="Mu J."/>
            <person name="Lu Y."/>
            <person name="Fan D."/>
            <person name="Liu Y."/>
            <person name="Guan J."/>
            <person name="Zhang Y."/>
            <person name="Yu S."/>
            <person name="Liu X."/>
            <person name="Zhang Y."/>
            <person name="Hong G."/>
            <person name="Han B."/>
            <person name="Choisne N."/>
            <person name="Demange N."/>
            <person name="Orjeda G."/>
            <person name="Samain S."/>
            <person name="Cattolico L."/>
            <person name="Pelletier E."/>
            <person name="Couloux A."/>
            <person name="Segurens B."/>
            <person name="Wincker P."/>
            <person name="D'Hont A."/>
            <person name="Scarpelli C."/>
            <person name="Weissenbach J."/>
            <person name="Salanoubat M."/>
            <person name="Quetier F."/>
            <person name="Yu Y."/>
            <person name="Kim H.R."/>
            <person name="Rambo T."/>
            <person name="Currie J."/>
            <person name="Collura K."/>
            <person name="Luo M."/>
            <person name="Yang T."/>
            <person name="Ammiraju J.S.S."/>
            <person name="Engler F."/>
            <person name="Soderlund C."/>
            <person name="Wing R.A."/>
            <person name="Palmer L.E."/>
            <person name="de la Bastide M."/>
            <person name="Spiegel L."/>
            <person name="Nascimento L."/>
            <person name="Zutavern T."/>
            <person name="O'Shaughnessy A."/>
            <person name="Dike S."/>
            <person name="Dedhia N."/>
            <person name="Preston R."/>
            <person name="Balija V."/>
            <person name="McCombie W.R."/>
            <person name="Chow T."/>
            <person name="Chen H."/>
            <person name="Chung M."/>
            <person name="Chen C."/>
            <person name="Shaw J."/>
            <person name="Wu H."/>
            <person name="Hsiao K."/>
            <person name="Chao Y."/>
            <person name="Chu M."/>
            <person name="Cheng C."/>
            <person name="Hour A."/>
            <person name="Lee P."/>
            <person name="Lin S."/>
            <person name="Lin Y."/>
            <person name="Liou J."/>
            <person name="Liu S."/>
            <person name="Hsing Y."/>
            <person name="Raghuvanshi S."/>
            <person name="Mohanty A."/>
            <person name="Bharti A.K."/>
            <person name="Gaur A."/>
            <person name="Gupta V."/>
            <person name="Kumar D."/>
            <person name="Ravi V."/>
            <person name="Vij S."/>
            <person name="Kapur A."/>
            <person name="Khurana P."/>
            <person name="Khurana P."/>
            <person name="Khurana J.P."/>
            <person name="Tyagi A.K."/>
            <person name="Gaikwad K."/>
            <person name="Singh A."/>
            <person name="Dalal V."/>
            <person name="Srivastava S."/>
            <person name="Dixit A."/>
            <person name="Pal A.K."/>
            <person name="Ghazi I.A."/>
            <person name="Yadav M."/>
            <person name="Pandit A."/>
            <person name="Bhargava A."/>
            <person name="Sureshbabu K."/>
            <person name="Batra K."/>
            <person name="Sharma T.R."/>
            <person name="Mohapatra T."/>
            <person name="Singh N.K."/>
            <person name="Messing J."/>
            <person name="Nelson A.B."/>
            <person name="Fuks G."/>
            <person name="Kavchok S."/>
            <person name="Keizer G."/>
            <person name="Linton E."/>
            <person name="Llaca V."/>
            <person name="Song R."/>
            <person name="Tanyolac B."/>
            <person name="Young S."/>
            <person name="Ho-Il K."/>
            <person name="Hahn J.H."/>
            <person name="Sangsakoo G."/>
            <person name="Vanavichit A."/>
            <person name="de Mattos Luiz.A.T."/>
            <person name="Zimmer P.D."/>
            <person name="Malone G."/>
            <person name="Dellagostin O."/>
            <person name="de Oliveira A.C."/>
            <person name="Bevan M."/>
            <person name="Bancroft I."/>
            <person name="Minx P."/>
            <person name="Cordum H."/>
            <person name="Wilson R."/>
            <person name="Cheng Z."/>
            <person name="Jin W."/>
            <person name="Jiang J."/>
            <person name="Leong S.A."/>
            <person name="Iwama H."/>
            <person name="Gojobori T."/>
            <person name="Itoh T."/>
            <person name="Niimura Y."/>
            <person name="Fujii Y."/>
            <person name="Habara T."/>
            <person name="Sakai H."/>
            <person name="Sato Y."/>
            <person name="Wilson G."/>
            <person name="Kumar K."/>
            <person name="McCouch S."/>
            <person name="Juretic N."/>
            <person name="Hoen D."/>
            <person name="Wright S."/>
            <person name="Bruskiewich R."/>
            <person name="Bureau T."/>
            <person name="Miyao A."/>
            <person name="Hirochika H."/>
            <person name="Nishikawa T."/>
            <person name="Kadowaki K."/>
            <person name="Sugiura M."/>
            <person name="Burr B."/>
            <person name="Sasaki T."/>
        </authorList>
    </citation>
    <scope>NUCLEOTIDE SEQUENCE [LARGE SCALE GENOMIC DNA]</scope>
    <source>
        <strain evidence="2">cv. Nipponbare</strain>
    </source>
</reference>
<dbReference type="Proteomes" id="UP000059680">
    <property type="component" value="Chromosome 12"/>
</dbReference>
<accession>A0A0P0Y8U0</accession>
<reference evidence="1 2" key="2">
    <citation type="journal article" date="2013" name="Plant Cell Physiol.">
        <title>Rice Annotation Project Database (RAP-DB): an integrative and interactive database for rice genomics.</title>
        <authorList>
            <person name="Sakai H."/>
            <person name="Lee S.S."/>
            <person name="Tanaka T."/>
            <person name="Numa H."/>
            <person name="Kim J."/>
            <person name="Kawahara Y."/>
            <person name="Wakimoto H."/>
            <person name="Yang C.C."/>
            <person name="Iwamoto M."/>
            <person name="Abe T."/>
            <person name="Yamada Y."/>
            <person name="Muto A."/>
            <person name="Inokuchi H."/>
            <person name="Ikemura T."/>
            <person name="Matsumoto T."/>
            <person name="Sasaki T."/>
            <person name="Itoh T."/>
        </authorList>
    </citation>
    <scope>NUCLEOTIDE SEQUENCE [LARGE SCALE GENOMIC DNA]</scope>
    <source>
        <strain evidence="2">cv. Nipponbare</strain>
    </source>
</reference>
<evidence type="ECO:0000313" key="2">
    <source>
        <dbReference type="Proteomes" id="UP000059680"/>
    </source>
</evidence>
<proteinExistence type="predicted"/>
<name>A0A0P0Y8U0_ORYSJ</name>
<evidence type="ECO:0000313" key="1">
    <source>
        <dbReference type="EMBL" id="BAT16556.1"/>
    </source>
</evidence>
<dbReference type="ExpressionAtlas" id="A0A0P0Y8U0">
    <property type="expression patterns" value="baseline and differential"/>
</dbReference>